<comment type="caution">
    <text evidence="7">The sequence shown here is derived from an EMBL/GenBank/DDBJ whole genome shotgun (WGS) entry which is preliminary data.</text>
</comment>
<proteinExistence type="predicted"/>
<dbReference type="EMBL" id="JARAKH010000005">
    <property type="protein sequence ID" value="KAK8403791.1"/>
    <property type="molecule type" value="Genomic_DNA"/>
</dbReference>
<organism evidence="7 8">
    <name type="scientific">Scylla paramamosain</name>
    <name type="common">Mud crab</name>
    <dbReference type="NCBI Taxonomy" id="85552"/>
    <lineage>
        <taxon>Eukaryota</taxon>
        <taxon>Metazoa</taxon>
        <taxon>Ecdysozoa</taxon>
        <taxon>Arthropoda</taxon>
        <taxon>Crustacea</taxon>
        <taxon>Multicrustacea</taxon>
        <taxon>Malacostraca</taxon>
        <taxon>Eumalacostraca</taxon>
        <taxon>Eucarida</taxon>
        <taxon>Decapoda</taxon>
        <taxon>Pleocyemata</taxon>
        <taxon>Brachyura</taxon>
        <taxon>Eubrachyura</taxon>
        <taxon>Portunoidea</taxon>
        <taxon>Portunidae</taxon>
        <taxon>Portuninae</taxon>
        <taxon>Scylla</taxon>
    </lineage>
</organism>
<keyword evidence="8" id="KW-1185">Reference proteome</keyword>
<dbReference type="InterPro" id="IPR007052">
    <property type="entry name" value="CS_dom"/>
</dbReference>
<dbReference type="Pfam" id="PF04969">
    <property type="entry name" value="CS"/>
    <property type="match status" value="1"/>
</dbReference>
<dbReference type="PANTHER" id="PTHR21664:SF1">
    <property type="entry name" value="NUDC DOMAIN-CONTAINING PROTEIN 1"/>
    <property type="match status" value="1"/>
</dbReference>
<dbReference type="AlphaFoldDB" id="A0AAW0UXM8"/>
<gene>
    <name evidence="7" type="ORF">O3P69_000106</name>
</gene>
<comment type="subcellular location">
    <subcellularLocation>
        <location evidence="2">Cytoplasm</location>
    </subcellularLocation>
    <subcellularLocation>
        <location evidence="1">Nucleus</location>
    </subcellularLocation>
</comment>
<evidence type="ECO:0000256" key="4">
    <source>
        <dbReference type="ARBA" id="ARBA00022490"/>
    </source>
</evidence>
<keyword evidence="5" id="KW-0539">Nucleus</keyword>
<sequence length="589" mass="65985">MAKAVAQSIRLKPHRELFDPDFEGYKLSSDSELTVYSRPASDGVQHKVCQSTCYLHTRLQALHNHLFQDPFHPLSVYFFNTRGHLVKCSYSEGSRLSVGEATWQAEIGEAAEGEGDYYYPPSLKFPTSELAVVSDGRGKLSVLKTEDRASTHSWVASFETKSDHGVLAYAGVKGDNRELHCLLVSITSPSKLHEDPDLVVADEAFCSKTDTTVHLIRWLVLAEKESGWEVSCSRAVAGRGVLEYCTVDSEGTGLLLLCHSNYFFVGDSVKPVTKPNPQPEKSSKEQPKFTFQQNDEDVTVWLKIGSATKDEMQVKITVNELDVHIKDTPSLQAHFLHPIKEDLATWTIGDEKLELVLPKAIKGERWQSLFSSEDDVWGEEVLDPAMLEEINQNLAHLTSDKLNPDPNLDKPAYDPEQLEDCDTASEDLLLMRLDGSSHQLTNYGQLGATQHLFNMQVDEASVPAFCIRHDVDAVLWQPKREVQFDHLATYHAFGFVRASKTTAKFTCGAQDLSYVAVAEVRSHVYVFFQPEGLQGELRNRKSGRRLHKVSRQLVISLKSHSEVLGLCATPNILFVLTDKMLYAYCVHNS</sequence>
<evidence type="ECO:0000256" key="2">
    <source>
        <dbReference type="ARBA" id="ARBA00004496"/>
    </source>
</evidence>
<keyword evidence="4" id="KW-0963">Cytoplasm</keyword>
<evidence type="ECO:0000256" key="3">
    <source>
        <dbReference type="ARBA" id="ARBA00018915"/>
    </source>
</evidence>
<dbReference type="SUPFAM" id="SSF49764">
    <property type="entry name" value="HSP20-like chaperones"/>
    <property type="match status" value="1"/>
</dbReference>
<evidence type="ECO:0000256" key="1">
    <source>
        <dbReference type="ARBA" id="ARBA00004123"/>
    </source>
</evidence>
<evidence type="ECO:0000313" key="7">
    <source>
        <dbReference type="EMBL" id="KAK8403791.1"/>
    </source>
</evidence>
<feature type="domain" description="CS" evidence="6">
    <location>
        <begin position="284"/>
        <end position="370"/>
    </location>
</feature>
<protein>
    <recommendedName>
        <fullName evidence="3">NudC domain-containing protein 1</fullName>
    </recommendedName>
</protein>
<dbReference type="InterPro" id="IPR008978">
    <property type="entry name" value="HSP20-like_chaperone"/>
</dbReference>
<dbReference type="Gene3D" id="2.60.40.790">
    <property type="match status" value="1"/>
</dbReference>
<evidence type="ECO:0000259" key="6">
    <source>
        <dbReference type="PROSITE" id="PS51203"/>
    </source>
</evidence>
<accession>A0AAW0UXM8</accession>
<dbReference type="PANTHER" id="PTHR21664">
    <property type="entry name" value="CHRONIC MYELOGENOUS LEUKEMIA TUMOR ANTIGEN 66"/>
    <property type="match status" value="1"/>
</dbReference>
<evidence type="ECO:0000256" key="5">
    <source>
        <dbReference type="ARBA" id="ARBA00023242"/>
    </source>
</evidence>
<dbReference type="CDD" id="cd06463">
    <property type="entry name" value="p23_like"/>
    <property type="match status" value="1"/>
</dbReference>
<reference evidence="7 8" key="1">
    <citation type="submission" date="2023-03" db="EMBL/GenBank/DDBJ databases">
        <title>High-quality genome of Scylla paramamosain provides insights in environmental adaptation.</title>
        <authorList>
            <person name="Zhang L."/>
        </authorList>
    </citation>
    <scope>NUCLEOTIDE SEQUENCE [LARGE SCALE GENOMIC DNA]</scope>
    <source>
        <strain evidence="7">LZ_2023a</strain>
        <tissue evidence="7">Muscle</tissue>
    </source>
</reference>
<dbReference type="PROSITE" id="PS51203">
    <property type="entry name" value="CS"/>
    <property type="match status" value="1"/>
</dbReference>
<dbReference type="GO" id="GO:0005634">
    <property type="term" value="C:nucleus"/>
    <property type="evidence" value="ECO:0007669"/>
    <property type="project" value="UniProtKB-SubCell"/>
</dbReference>
<dbReference type="Proteomes" id="UP001487740">
    <property type="component" value="Unassembled WGS sequence"/>
</dbReference>
<evidence type="ECO:0000313" key="8">
    <source>
        <dbReference type="Proteomes" id="UP001487740"/>
    </source>
</evidence>
<name>A0AAW0UXM8_SCYPA</name>
<dbReference type="InterPro" id="IPR037895">
    <property type="entry name" value="NUDCD1"/>
</dbReference>
<dbReference type="GO" id="GO:0005737">
    <property type="term" value="C:cytoplasm"/>
    <property type="evidence" value="ECO:0007669"/>
    <property type="project" value="UniProtKB-SubCell"/>
</dbReference>